<dbReference type="AlphaFoldDB" id="A0A5M8AXE1"/>
<proteinExistence type="predicted"/>
<organism evidence="3 4">
    <name type="scientific">Cupriavidus cauae</name>
    <dbReference type="NCBI Taxonomy" id="2608999"/>
    <lineage>
        <taxon>Bacteria</taxon>
        <taxon>Pseudomonadati</taxon>
        <taxon>Pseudomonadota</taxon>
        <taxon>Betaproteobacteria</taxon>
        <taxon>Burkholderiales</taxon>
        <taxon>Burkholderiaceae</taxon>
        <taxon>Cupriavidus</taxon>
    </lineage>
</organism>
<dbReference type="EMBL" id="VWRN01000027">
    <property type="protein sequence ID" value="KAA6126230.1"/>
    <property type="molecule type" value="Genomic_DNA"/>
</dbReference>
<feature type="chain" id="PRO_5024341219" description="Polymer-forming cytoskeletal protein" evidence="2">
    <location>
        <begin position="30"/>
        <end position="164"/>
    </location>
</feature>
<gene>
    <name evidence="3" type="ORF">F1599_09680</name>
</gene>
<comment type="caution">
    <text evidence="3">The sequence shown here is derived from an EMBL/GenBank/DDBJ whole genome shotgun (WGS) entry which is preliminary data.</text>
</comment>
<evidence type="ECO:0000313" key="4">
    <source>
        <dbReference type="Proteomes" id="UP000324324"/>
    </source>
</evidence>
<dbReference type="RefSeq" id="WP_150082892.1">
    <property type="nucleotide sequence ID" value="NZ_CP080294.1"/>
</dbReference>
<sequence length="164" mass="17440">MNAGIFALRRGLAAMAMCGVTMLAGQAQAQPVESGPMTVAGTLVVNGPVTVQGPVEVDGRVRVRGPVTGQWFETDDGPSMRGAPQRTFNGPLTVHGPLRVQGDLIVNGPLEAAGPIRAARIRADGPARQRQYGEDRRGYPPAYQQGYPDQPYDGRGYDGYGYGR</sequence>
<protein>
    <recommendedName>
        <fullName evidence="5">Polymer-forming cytoskeletal protein</fullName>
    </recommendedName>
</protein>
<feature type="compositionally biased region" description="Basic and acidic residues" evidence="1">
    <location>
        <begin position="122"/>
        <end position="138"/>
    </location>
</feature>
<evidence type="ECO:0000313" key="3">
    <source>
        <dbReference type="EMBL" id="KAA6126230.1"/>
    </source>
</evidence>
<evidence type="ECO:0000256" key="1">
    <source>
        <dbReference type="SAM" id="MobiDB-lite"/>
    </source>
</evidence>
<keyword evidence="4" id="KW-1185">Reference proteome</keyword>
<evidence type="ECO:0008006" key="5">
    <source>
        <dbReference type="Google" id="ProtNLM"/>
    </source>
</evidence>
<accession>A0A5M8AXE1</accession>
<keyword evidence="2" id="KW-0732">Signal</keyword>
<feature type="signal peptide" evidence="2">
    <location>
        <begin position="1"/>
        <end position="29"/>
    </location>
</feature>
<evidence type="ECO:0000256" key="2">
    <source>
        <dbReference type="SAM" id="SignalP"/>
    </source>
</evidence>
<name>A0A5M8AXE1_9BURK</name>
<dbReference type="Proteomes" id="UP000324324">
    <property type="component" value="Unassembled WGS sequence"/>
</dbReference>
<reference evidence="3 4" key="1">
    <citation type="submission" date="2019-09" db="EMBL/GenBank/DDBJ databases">
        <title>Isolation of a novel species in the genus Cupriavidus from patients with sepsis using whole genome sequencing.</title>
        <authorList>
            <person name="Kweon O.J."/>
            <person name="Lee M.-K."/>
        </authorList>
    </citation>
    <scope>NUCLEOTIDE SEQUENCE [LARGE SCALE GENOMIC DNA]</scope>
    <source>
        <strain evidence="3 4">MKL-01</strain>
    </source>
</reference>
<feature type="region of interest" description="Disordered" evidence="1">
    <location>
        <begin position="122"/>
        <end position="164"/>
    </location>
</feature>